<name>A0A921LTJ5_9ACTN</name>
<dbReference type="EMBL" id="DYUZ01000029">
    <property type="protein sequence ID" value="HJG37489.1"/>
    <property type="molecule type" value="Genomic_DNA"/>
</dbReference>
<protein>
    <submittedName>
        <fullName evidence="3">LysM peptidoglycan-binding domain-containing protein</fullName>
    </submittedName>
</protein>
<proteinExistence type="predicted"/>
<dbReference type="PROSITE" id="PS51782">
    <property type="entry name" value="LYSM"/>
    <property type="match status" value="1"/>
</dbReference>
<dbReference type="AlphaFoldDB" id="A0A921LTJ5"/>
<dbReference type="RefSeq" id="WP_273190331.1">
    <property type="nucleotide sequence ID" value="NZ_DYUZ01000029.1"/>
</dbReference>
<organism evidence="3 4">
    <name type="scientific">Enorma phocaeensis</name>
    <dbReference type="NCBI Taxonomy" id="1871019"/>
    <lineage>
        <taxon>Bacteria</taxon>
        <taxon>Bacillati</taxon>
        <taxon>Actinomycetota</taxon>
        <taxon>Coriobacteriia</taxon>
        <taxon>Coriobacteriales</taxon>
        <taxon>Coriobacteriaceae</taxon>
        <taxon>Enorma</taxon>
    </lineage>
</organism>
<keyword evidence="1" id="KW-0812">Transmembrane</keyword>
<dbReference type="Pfam" id="PF01476">
    <property type="entry name" value="LysM"/>
    <property type="match status" value="1"/>
</dbReference>
<dbReference type="InterPro" id="IPR018392">
    <property type="entry name" value="LysM"/>
</dbReference>
<accession>A0A921LTJ5</accession>
<evidence type="ECO:0000256" key="1">
    <source>
        <dbReference type="SAM" id="Phobius"/>
    </source>
</evidence>
<evidence type="ECO:0000313" key="4">
    <source>
        <dbReference type="Proteomes" id="UP000753256"/>
    </source>
</evidence>
<reference evidence="3" key="1">
    <citation type="journal article" date="2021" name="PeerJ">
        <title>Extensive microbial diversity within the chicken gut microbiome revealed by metagenomics and culture.</title>
        <authorList>
            <person name="Gilroy R."/>
            <person name="Ravi A."/>
            <person name="Getino M."/>
            <person name="Pursley I."/>
            <person name="Horton D.L."/>
            <person name="Alikhan N.F."/>
            <person name="Baker D."/>
            <person name="Gharbi K."/>
            <person name="Hall N."/>
            <person name="Watson M."/>
            <person name="Adriaenssens E.M."/>
            <person name="Foster-Nyarko E."/>
            <person name="Jarju S."/>
            <person name="Secka A."/>
            <person name="Antonio M."/>
            <person name="Oren A."/>
            <person name="Chaudhuri R.R."/>
            <person name="La Ragione R."/>
            <person name="Hildebrand F."/>
            <person name="Pallen M.J."/>
        </authorList>
    </citation>
    <scope>NUCLEOTIDE SEQUENCE</scope>
    <source>
        <strain evidence="3">ChiHjej13B12-9602</strain>
    </source>
</reference>
<reference evidence="3" key="2">
    <citation type="submission" date="2021-09" db="EMBL/GenBank/DDBJ databases">
        <authorList>
            <person name="Gilroy R."/>
        </authorList>
    </citation>
    <scope>NUCLEOTIDE SEQUENCE</scope>
    <source>
        <strain evidence="3">ChiHjej13B12-9602</strain>
    </source>
</reference>
<comment type="caution">
    <text evidence="3">The sequence shown here is derived from an EMBL/GenBank/DDBJ whole genome shotgun (WGS) entry which is preliminary data.</text>
</comment>
<dbReference type="CDD" id="cd00118">
    <property type="entry name" value="LysM"/>
    <property type="match status" value="1"/>
</dbReference>
<feature type="domain" description="LysM" evidence="2">
    <location>
        <begin position="98"/>
        <end position="148"/>
    </location>
</feature>
<keyword evidence="1" id="KW-0472">Membrane</keyword>
<dbReference type="Proteomes" id="UP000753256">
    <property type="component" value="Unassembled WGS sequence"/>
</dbReference>
<evidence type="ECO:0000313" key="3">
    <source>
        <dbReference type="EMBL" id="HJG37489.1"/>
    </source>
</evidence>
<keyword evidence="1" id="KW-1133">Transmembrane helix</keyword>
<dbReference type="InterPro" id="IPR036779">
    <property type="entry name" value="LysM_dom_sf"/>
</dbReference>
<dbReference type="Gene3D" id="3.10.350.10">
    <property type="entry name" value="LysM domain"/>
    <property type="match status" value="1"/>
</dbReference>
<gene>
    <name evidence="3" type="ORF">K8V70_06475</name>
</gene>
<evidence type="ECO:0000259" key="2">
    <source>
        <dbReference type="PROSITE" id="PS51782"/>
    </source>
</evidence>
<sequence>MNRGDYIDGNLALSVPKRSLSIANPRFETQIYQLPSPRHRKSCNDLPYAQPKHSSLLSSVLAVFAILVLVSSMLAAMFSVASGSRSAFENALDSTPTQYVEVFEGDSLWTLAKEHPVSGMTTQETTELIRAWNDLDHATLQPGMELLVASDV</sequence>
<feature type="transmembrane region" description="Helical" evidence="1">
    <location>
        <begin position="56"/>
        <end position="78"/>
    </location>
</feature>